<gene>
    <name evidence="1" type="ORF">ECRASSUSDP1_LOCUS23460</name>
</gene>
<dbReference type="AlphaFoldDB" id="A0AAD1XZZ3"/>
<proteinExistence type="predicted"/>
<dbReference type="Proteomes" id="UP001295684">
    <property type="component" value="Unassembled WGS sequence"/>
</dbReference>
<dbReference type="EMBL" id="CAMPGE010024131">
    <property type="protein sequence ID" value="CAI2381993.1"/>
    <property type="molecule type" value="Genomic_DNA"/>
</dbReference>
<keyword evidence="2" id="KW-1185">Reference proteome</keyword>
<protein>
    <submittedName>
        <fullName evidence="1">Uncharacterized protein</fullName>
    </submittedName>
</protein>
<evidence type="ECO:0000313" key="1">
    <source>
        <dbReference type="EMBL" id="CAI2381993.1"/>
    </source>
</evidence>
<accession>A0AAD1XZZ3</accession>
<sequence>MMFLCTKQKTFGMIMLRRFVHYMIIIPTSFTLAYLARSFQDSFVISANTPSLLGGGKQHLMVPARCPQYDNRYQSMYTKNYRWEQETIKIMSRVHLIREINHFTQQVEDDHIINDEAYFTLYSKIIEEIRHQMAVRCVQKGAYENTLEPKLEKRASLIRESTYPYKHLLYKQ</sequence>
<evidence type="ECO:0000313" key="2">
    <source>
        <dbReference type="Proteomes" id="UP001295684"/>
    </source>
</evidence>
<reference evidence="1" key="1">
    <citation type="submission" date="2023-07" db="EMBL/GenBank/DDBJ databases">
        <authorList>
            <consortium name="AG Swart"/>
            <person name="Singh M."/>
            <person name="Singh A."/>
            <person name="Seah K."/>
            <person name="Emmerich C."/>
        </authorList>
    </citation>
    <scope>NUCLEOTIDE SEQUENCE</scope>
    <source>
        <strain evidence="1">DP1</strain>
    </source>
</reference>
<comment type="caution">
    <text evidence="1">The sequence shown here is derived from an EMBL/GenBank/DDBJ whole genome shotgun (WGS) entry which is preliminary data.</text>
</comment>
<name>A0AAD1XZZ3_EUPCR</name>
<organism evidence="1 2">
    <name type="scientific">Euplotes crassus</name>
    <dbReference type="NCBI Taxonomy" id="5936"/>
    <lineage>
        <taxon>Eukaryota</taxon>
        <taxon>Sar</taxon>
        <taxon>Alveolata</taxon>
        <taxon>Ciliophora</taxon>
        <taxon>Intramacronucleata</taxon>
        <taxon>Spirotrichea</taxon>
        <taxon>Hypotrichia</taxon>
        <taxon>Euplotida</taxon>
        <taxon>Euplotidae</taxon>
        <taxon>Moneuplotes</taxon>
    </lineage>
</organism>